<feature type="chain" id="PRO_5046094265" description="Peptidase S74 domain-containing protein" evidence="1">
    <location>
        <begin position="20"/>
        <end position="213"/>
    </location>
</feature>
<feature type="signal peptide" evidence="1">
    <location>
        <begin position="1"/>
        <end position="19"/>
    </location>
</feature>
<organism evidence="2 3">
    <name type="scientific">Psychroserpens ponticola</name>
    <dbReference type="NCBI Taxonomy" id="2932268"/>
    <lineage>
        <taxon>Bacteria</taxon>
        <taxon>Pseudomonadati</taxon>
        <taxon>Bacteroidota</taxon>
        <taxon>Flavobacteriia</taxon>
        <taxon>Flavobacteriales</taxon>
        <taxon>Flavobacteriaceae</taxon>
        <taxon>Psychroserpens</taxon>
    </lineage>
</organism>
<evidence type="ECO:0000313" key="3">
    <source>
        <dbReference type="Proteomes" id="UP001202717"/>
    </source>
</evidence>
<evidence type="ECO:0000256" key="1">
    <source>
        <dbReference type="SAM" id="SignalP"/>
    </source>
</evidence>
<reference evidence="2 3" key="1">
    <citation type="submission" date="2023-01" db="EMBL/GenBank/DDBJ databases">
        <title>Psychroserpens ponticola sp. nov., isolated from seawater.</title>
        <authorList>
            <person name="Kristyanto S."/>
            <person name="Jung J."/>
            <person name="Kim J.M."/>
            <person name="Jeon C.O."/>
        </authorList>
    </citation>
    <scope>NUCLEOTIDE SEQUENCE [LARGE SCALE GENOMIC DNA]</scope>
    <source>
        <strain evidence="2 3">MSW6</strain>
    </source>
</reference>
<accession>A0ABY7RZS6</accession>
<proteinExistence type="predicted"/>
<name>A0ABY7RZS6_9FLAO</name>
<protein>
    <recommendedName>
        <fullName evidence="4">Peptidase S74 domain-containing protein</fullName>
    </recommendedName>
</protein>
<gene>
    <name evidence="2" type="ORF">MUN68_003855</name>
</gene>
<evidence type="ECO:0000313" key="2">
    <source>
        <dbReference type="EMBL" id="WCO02634.1"/>
    </source>
</evidence>
<sequence length="213" mass="24063">MKKLLLFIPTFFICTLAFSQIFPTNTSNPIASIDMNSGPNRFIEWPTSPWGNGFGHRIVSGDPGGMTLLNFESRHNSTTWNTSMSITSNGVVGIGTVDFAQNNSDSRLLVEGKILCEEIEVVQNVFPDYVFQKYYTGVSELKSDYNMLTLEEIEVYTKANHHLPEIPSAEEVKENGMQLKDMTTILLQKVEELTLYTIEQEKRIKALEAELKN</sequence>
<evidence type="ECO:0008006" key="4">
    <source>
        <dbReference type="Google" id="ProtNLM"/>
    </source>
</evidence>
<dbReference type="Proteomes" id="UP001202717">
    <property type="component" value="Chromosome"/>
</dbReference>
<keyword evidence="3" id="KW-1185">Reference proteome</keyword>
<dbReference type="EMBL" id="CP116221">
    <property type="protein sequence ID" value="WCO02634.1"/>
    <property type="molecule type" value="Genomic_DNA"/>
</dbReference>
<keyword evidence="1" id="KW-0732">Signal</keyword>
<dbReference type="RefSeq" id="WP_249995401.1">
    <property type="nucleotide sequence ID" value="NZ_CP116221.1"/>
</dbReference>